<protein>
    <submittedName>
        <fullName evidence="2">Uncharacterized protein</fullName>
    </submittedName>
</protein>
<keyword evidence="3" id="KW-1185">Reference proteome</keyword>
<gene>
    <name evidence="2" type="ORF">JMJ35_003329</name>
</gene>
<comment type="caution">
    <text evidence="2">The sequence shown here is derived from an EMBL/GenBank/DDBJ whole genome shotgun (WGS) entry which is preliminary data.</text>
</comment>
<dbReference type="EMBL" id="JAFEKC020000005">
    <property type="protein sequence ID" value="KAK0514712.1"/>
    <property type="molecule type" value="Genomic_DNA"/>
</dbReference>
<reference evidence="2" key="1">
    <citation type="submission" date="2023-03" db="EMBL/GenBank/DDBJ databases">
        <title>Complete genome of Cladonia borealis.</title>
        <authorList>
            <person name="Park H."/>
        </authorList>
    </citation>
    <scope>NUCLEOTIDE SEQUENCE</scope>
    <source>
        <strain evidence="2">ANT050790</strain>
    </source>
</reference>
<accession>A0AA39R4H6</accession>
<sequence length="375" mass="42470">MAYFSRSAKYTCPTYHIIAREPKAKACGTSGGARHRPPSTPLGSRSSSSNQMTTPKALVRMDSTNFDDTQQNYNAVQSSQSVHGSSKASTPGDAKAAVKEYFDDCDDGNITVQRGSTPYEDEVTIHVNRPSILLLRGRSRSNDWEVVELSDASLGKNLIRASSVADFRKEYQKELKDQVDNAESFIPETDLAGLATCMRLESHLGHLKRILRLFLDFDKLSKDSYNTDTLHGFLRIIHDCSKDIYHDLKSLTLWRSLAHDGPAYRILPLVETTARLQEIWDKYVHWVAKVSNRKIEDAAEGEYALRTYLWQQRQDACMETAKKMLVLLGNELDDGLEEVDKIEVNLKRSWRYGMKGSSMERDRYQWCGTGASSKH</sequence>
<evidence type="ECO:0000313" key="3">
    <source>
        <dbReference type="Proteomes" id="UP001166286"/>
    </source>
</evidence>
<evidence type="ECO:0000256" key="1">
    <source>
        <dbReference type="SAM" id="MobiDB-lite"/>
    </source>
</evidence>
<organism evidence="2 3">
    <name type="scientific">Cladonia borealis</name>
    <dbReference type="NCBI Taxonomy" id="184061"/>
    <lineage>
        <taxon>Eukaryota</taxon>
        <taxon>Fungi</taxon>
        <taxon>Dikarya</taxon>
        <taxon>Ascomycota</taxon>
        <taxon>Pezizomycotina</taxon>
        <taxon>Lecanoromycetes</taxon>
        <taxon>OSLEUM clade</taxon>
        <taxon>Lecanoromycetidae</taxon>
        <taxon>Lecanorales</taxon>
        <taxon>Lecanorineae</taxon>
        <taxon>Cladoniaceae</taxon>
        <taxon>Cladonia</taxon>
    </lineage>
</organism>
<proteinExistence type="predicted"/>
<dbReference type="AlphaFoldDB" id="A0AA39R4H6"/>
<name>A0AA39R4H6_9LECA</name>
<dbReference type="Proteomes" id="UP001166286">
    <property type="component" value="Unassembled WGS sequence"/>
</dbReference>
<feature type="region of interest" description="Disordered" evidence="1">
    <location>
        <begin position="25"/>
        <end position="53"/>
    </location>
</feature>
<evidence type="ECO:0000313" key="2">
    <source>
        <dbReference type="EMBL" id="KAK0514712.1"/>
    </source>
</evidence>